<dbReference type="InterPro" id="IPR013901">
    <property type="entry name" value="Anthrone_oxy"/>
</dbReference>
<comment type="caution">
    <text evidence="2">The sequence shown here is derived from an EMBL/GenBank/DDBJ whole genome shotgun (WGS) entry which is preliminary data.</text>
</comment>
<feature type="transmembrane region" description="Helical" evidence="1">
    <location>
        <begin position="81"/>
        <end position="99"/>
    </location>
</feature>
<dbReference type="OrthoDB" id="4412667at2"/>
<dbReference type="EMBL" id="MAXA01000102">
    <property type="protein sequence ID" value="OHV38543.1"/>
    <property type="molecule type" value="Genomic_DNA"/>
</dbReference>
<dbReference type="Pfam" id="PF08592">
    <property type="entry name" value="Anthrone_oxy"/>
    <property type="match status" value="1"/>
</dbReference>
<proteinExistence type="predicted"/>
<gene>
    <name evidence="2" type="ORF">BBK14_13925</name>
</gene>
<evidence type="ECO:0000256" key="1">
    <source>
        <dbReference type="SAM" id="Phobius"/>
    </source>
</evidence>
<evidence type="ECO:0000313" key="2">
    <source>
        <dbReference type="EMBL" id="OHV38543.1"/>
    </source>
</evidence>
<feature type="transmembrane region" description="Helical" evidence="1">
    <location>
        <begin position="130"/>
        <end position="150"/>
    </location>
</feature>
<keyword evidence="1" id="KW-1133">Transmembrane helix</keyword>
<keyword evidence="3" id="KW-1185">Reference proteome</keyword>
<organism evidence="2 3">
    <name type="scientific">Parafrankia soli</name>
    <dbReference type="NCBI Taxonomy" id="2599596"/>
    <lineage>
        <taxon>Bacteria</taxon>
        <taxon>Bacillati</taxon>
        <taxon>Actinomycetota</taxon>
        <taxon>Actinomycetes</taxon>
        <taxon>Frankiales</taxon>
        <taxon>Frankiaceae</taxon>
        <taxon>Parafrankia</taxon>
    </lineage>
</organism>
<accession>A0A1S1QV08</accession>
<protein>
    <recommendedName>
        <fullName evidence="4">DUF1772 domain-containing protein</fullName>
    </recommendedName>
</protein>
<evidence type="ECO:0008006" key="4">
    <source>
        <dbReference type="Google" id="ProtNLM"/>
    </source>
</evidence>
<evidence type="ECO:0000313" key="3">
    <source>
        <dbReference type="Proteomes" id="UP000179769"/>
    </source>
</evidence>
<sequence>MVSALVVISLVLTGLVAGTMAVGLVAVRPAMHSLPPTSYVLVKQAFDVSYPKLMKPLQISSLLSTVALAVVAAVDGASTCAIIAAVAAVAVLTNILVTVRGDLPINNAMATWRPEAPPADWESQRARWDFFNSIRTTAAVGALVLLALAATTTY</sequence>
<dbReference type="AlphaFoldDB" id="A0A1S1QV08"/>
<reference evidence="3" key="1">
    <citation type="submission" date="2016-07" db="EMBL/GenBank/DDBJ databases">
        <title>Frankia sp. NRRL B-16219 Genome sequencing.</title>
        <authorList>
            <person name="Ghodhbane-Gtari F."/>
            <person name="Swanson E."/>
            <person name="Gueddou A."/>
            <person name="Louati M."/>
            <person name="Nouioui I."/>
            <person name="Hezbri K."/>
            <person name="Abebe-Akele F."/>
            <person name="Simpson S."/>
            <person name="Morris K."/>
            <person name="Thomas K."/>
            <person name="Gtari M."/>
            <person name="Tisa L.S."/>
        </authorList>
    </citation>
    <scope>NUCLEOTIDE SEQUENCE [LARGE SCALE GENOMIC DNA]</scope>
    <source>
        <strain evidence="3">NRRL B-16219</strain>
    </source>
</reference>
<dbReference type="RefSeq" id="WP_020458920.1">
    <property type="nucleotide sequence ID" value="NZ_JBFLUH010000168.1"/>
</dbReference>
<keyword evidence="1" id="KW-0812">Transmembrane</keyword>
<dbReference type="Proteomes" id="UP000179769">
    <property type="component" value="Unassembled WGS sequence"/>
</dbReference>
<keyword evidence="1" id="KW-0472">Membrane</keyword>
<name>A0A1S1QV08_9ACTN</name>